<keyword evidence="1" id="KW-1133">Transmembrane helix</keyword>
<comment type="caution">
    <text evidence="2">The sequence shown here is derived from an EMBL/GenBank/DDBJ whole genome shotgun (WGS) entry which is preliminary data.</text>
</comment>
<evidence type="ECO:0000313" key="3">
    <source>
        <dbReference type="Proteomes" id="UP001500902"/>
    </source>
</evidence>
<keyword evidence="1" id="KW-0812">Transmembrane</keyword>
<dbReference type="EMBL" id="BAAAZP010000048">
    <property type="protein sequence ID" value="GAA3661200.1"/>
    <property type="molecule type" value="Genomic_DNA"/>
</dbReference>
<sequence length="149" mass="15500">MAAVLLSVHVIAAIVFVGGSSVATSLFPRYVPVAPEGVQEGADDGRSRTVAAAMHRITRGYSIAAIIVPAAGIVLALLQGRMGELWIILSLVLTAAAGVLLAWQINPRQRAALAVPGARERLRPLTMLAGGYNLIWAVVAVLMITQPGG</sequence>
<organism evidence="2 3">
    <name type="scientific">Nonomuraea antimicrobica</name>
    <dbReference type="NCBI Taxonomy" id="561173"/>
    <lineage>
        <taxon>Bacteria</taxon>
        <taxon>Bacillati</taxon>
        <taxon>Actinomycetota</taxon>
        <taxon>Actinomycetes</taxon>
        <taxon>Streptosporangiales</taxon>
        <taxon>Streptosporangiaceae</taxon>
        <taxon>Nonomuraea</taxon>
    </lineage>
</organism>
<evidence type="ECO:0008006" key="4">
    <source>
        <dbReference type="Google" id="ProtNLM"/>
    </source>
</evidence>
<evidence type="ECO:0000256" key="1">
    <source>
        <dbReference type="SAM" id="Phobius"/>
    </source>
</evidence>
<accession>A0ABP7BJG0</accession>
<feature type="transmembrane region" description="Helical" evidence="1">
    <location>
        <begin position="85"/>
        <end position="105"/>
    </location>
</feature>
<evidence type="ECO:0000313" key="2">
    <source>
        <dbReference type="EMBL" id="GAA3661200.1"/>
    </source>
</evidence>
<reference evidence="3" key="1">
    <citation type="journal article" date="2019" name="Int. J. Syst. Evol. Microbiol.">
        <title>The Global Catalogue of Microorganisms (GCM) 10K type strain sequencing project: providing services to taxonomists for standard genome sequencing and annotation.</title>
        <authorList>
            <consortium name="The Broad Institute Genomics Platform"/>
            <consortium name="The Broad Institute Genome Sequencing Center for Infectious Disease"/>
            <person name="Wu L."/>
            <person name="Ma J."/>
        </authorList>
    </citation>
    <scope>NUCLEOTIDE SEQUENCE [LARGE SCALE GENOMIC DNA]</scope>
    <source>
        <strain evidence="3">JCM 16904</strain>
    </source>
</reference>
<keyword evidence="3" id="KW-1185">Reference proteome</keyword>
<dbReference type="RefSeq" id="WP_344876469.1">
    <property type="nucleotide sequence ID" value="NZ_BAAAZP010000048.1"/>
</dbReference>
<dbReference type="Proteomes" id="UP001500902">
    <property type="component" value="Unassembled WGS sequence"/>
</dbReference>
<keyword evidence="1" id="KW-0472">Membrane</keyword>
<gene>
    <name evidence="2" type="ORF">GCM10022224_025810</name>
</gene>
<protein>
    <recommendedName>
        <fullName evidence="4">Integral membrane protein</fullName>
    </recommendedName>
</protein>
<proteinExistence type="predicted"/>
<feature type="transmembrane region" description="Helical" evidence="1">
    <location>
        <begin position="60"/>
        <end position="78"/>
    </location>
</feature>
<feature type="transmembrane region" description="Helical" evidence="1">
    <location>
        <begin position="125"/>
        <end position="144"/>
    </location>
</feature>
<name>A0ABP7BJG0_9ACTN</name>